<proteinExistence type="predicted"/>
<dbReference type="HOGENOM" id="CLU_2542902_0_0_1"/>
<gene>
    <name evidence="1" type="ORF">K443DRAFT_244510</name>
</gene>
<dbReference type="AlphaFoldDB" id="A0A0C9WLP8"/>
<protein>
    <submittedName>
        <fullName evidence="1">Uncharacterized protein</fullName>
    </submittedName>
</protein>
<organism evidence="1 2">
    <name type="scientific">Laccaria amethystina LaAM-08-1</name>
    <dbReference type="NCBI Taxonomy" id="1095629"/>
    <lineage>
        <taxon>Eukaryota</taxon>
        <taxon>Fungi</taxon>
        <taxon>Dikarya</taxon>
        <taxon>Basidiomycota</taxon>
        <taxon>Agaricomycotina</taxon>
        <taxon>Agaricomycetes</taxon>
        <taxon>Agaricomycetidae</taxon>
        <taxon>Agaricales</taxon>
        <taxon>Agaricineae</taxon>
        <taxon>Hydnangiaceae</taxon>
        <taxon>Laccaria</taxon>
    </lineage>
</organism>
<reference evidence="2" key="2">
    <citation type="submission" date="2015-01" db="EMBL/GenBank/DDBJ databases">
        <title>Evolutionary Origins and Diversification of the Mycorrhizal Mutualists.</title>
        <authorList>
            <consortium name="DOE Joint Genome Institute"/>
            <consortium name="Mycorrhizal Genomics Consortium"/>
            <person name="Kohler A."/>
            <person name="Kuo A."/>
            <person name="Nagy L.G."/>
            <person name="Floudas D."/>
            <person name="Copeland A."/>
            <person name="Barry K.W."/>
            <person name="Cichocki N."/>
            <person name="Veneault-Fourrey C."/>
            <person name="LaButti K."/>
            <person name="Lindquist E.A."/>
            <person name="Lipzen A."/>
            <person name="Lundell T."/>
            <person name="Morin E."/>
            <person name="Murat C."/>
            <person name="Riley R."/>
            <person name="Ohm R."/>
            <person name="Sun H."/>
            <person name="Tunlid A."/>
            <person name="Henrissat B."/>
            <person name="Grigoriev I.V."/>
            <person name="Hibbett D.S."/>
            <person name="Martin F."/>
        </authorList>
    </citation>
    <scope>NUCLEOTIDE SEQUENCE [LARGE SCALE GENOMIC DNA]</scope>
    <source>
        <strain evidence="2">LaAM-08-1</strain>
    </source>
</reference>
<reference evidence="1 2" key="1">
    <citation type="submission" date="2014-04" db="EMBL/GenBank/DDBJ databases">
        <authorList>
            <consortium name="DOE Joint Genome Institute"/>
            <person name="Kuo A."/>
            <person name="Kohler A."/>
            <person name="Nagy L.G."/>
            <person name="Floudas D."/>
            <person name="Copeland A."/>
            <person name="Barry K.W."/>
            <person name="Cichocki N."/>
            <person name="Veneault-Fourrey C."/>
            <person name="LaButti K."/>
            <person name="Lindquist E.A."/>
            <person name="Lipzen A."/>
            <person name="Lundell T."/>
            <person name="Morin E."/>
            <person name="Murat C."/>
            <person name="Sun H."/>
            <person name="Tunlid A."/>
            <person name="Henrissat B."/>
            <person name="Grigoriev I.V."/>
            <person name="Hibbett D.S."/>
            <person name="Martin F."/>
            <person name="Nordberg H.P."/>
            <person name="Cantor M.N."/>
            <person name="Hua S.X."/>
        </authorList>
    </citation>
    <scope>NUCLEOTIDE SEQUENCE [LARGE SCALE GENOMIC DNA]</scope>
    <source>
        <strain evidence="1 2">LaAM-08-1</strain>
    </source>
</reference>
<dbReference type="Proteomes" id="UP000054477">
    <property type="component" value="Unassembled WGS sequence"/>
</dbReference>
<evidence type="ECO:0000313" key="1">
    <source>
        <dbReference type="EMBL" id="KIJ97444.1"/>
    </source>
</evidence>
<keyword evidence="2" id="KW-1185">Reference proteome</keyword>
<name>A0A0C9WLP8_9AGAR</name>
<dbReference type="EMBL" id="KN838693">
    <property type="protein sequence ID" value="KIJ97444.1"/>
    <property type="molecule type" value="Genomic_DNA"/>
</dbReference>
<accession>A0A0C9WLP8</accession>
<sequence length="83" mass="8907">MVIPPPQGRGLCRRGNTSRHDSPFLGILNTIRGGTIIPVGRNVSNGSLAYLPAAQPGNEMIVTQLGKGAERRDAQLMNNRTAR</sequence>
<evidence type="ECO:0000313" key="2">
    <source>
        <dbReference type="Proteomes" id="UP000054477"/>
    </source>
</evidence>